<dbReference type="Proteomes" id="UP000828390">
    <property type="component" value="Unassembled WGS sequence"/>
</dbReference>
<evidence type="ECO:0000313" key="3">
    <source>
        <dbReference type="EMBL" id="KAH3872794.1"/>
    </source>
</evidence>
<organism evidence="3 4">
    <name type="scientific">Dreissena polymorpha</name>
    <name type="common">Zebra mussel</name>
    <name type="synonym">Mytilus polymorpha</name>
    <dbReference type="NCBI Taxonomy" id="45954"/>
    <lineage>
        <taxon>Eukaryota</taxon>
        <taxon>Metazoa</taxon>
        <taxon>Spiralia</taxon>
        <taxon>Lophotrochozoa</taxon>
        <taxon>Mollusca</taxon>
        <taxon>Bivalvia</taxon>
        <taxon>Autobranchia</taxon>
        <taxon>Heteroconchia</taxon>
        <taxon>Euheterodonta</taxon>
        <taxon>Imparidentia</taxon>
        <taxon>Neoheterodontei</taxon>
        <taxon>Myida</taxon>
        <taxon>Dreissenoidea</taxon>
        <taxon>Dreissenidae</taxon>
        <taxon>Dreissena</taxon>
    </lineage>
</organism>
<comment type="caution">
    <text evidence="3">The sequence shown here is derived from an EMBL/GenBank/DDBJ whole genome shotgun (WGS) entry which is preliminary data.</text>
</comment>
<gene>
    <name evidence="3" type="ORF">DPMN_036017</name>
    <name evidence="2" type="ORF">DPMN_155091</name>
</gene>
<dbReference type="AlphaFoldDB" id="A0A9D4MAN8"/>
<evidence type="ECO:0000256" key="1">
    <source>
        <dbReference type="SAM" id="MobiDB-lite"/>
    </source>
</evidence>
<feature type="region of interest" description="Disordered" evidence="1">
    <location>
        <begin position="158"/>
        <end position="198"/>
    </location>
</feature>
<reference evidence="3" key="1">
    <citation type="journal article" date="2019" name="bioRxiv">
        <title>The Genome of the Zebra Mussel, Dreissena polymorpha: A Resource for Invasive Species Research.</title>
        <authorList>
            <person name="McCartney M.A."/>
            <person name="Auch B."/>
            <person name="Kono T."/>
            <person name="Mallez S."/>
            <person name="Zhang Y."/>
            <person name="Obille A."/>
            <person name="Becker A."/>
            <person name="Abrahante J.E."/>
            <person name="Garbe J."/>
            <person name="Badalamenti J.P."/>
            <person name="Herman A."/>
            <person name="Mangelson H."/>
            <person name="Liachko I."/>
            <person name="Sullivan S."/>
            <person name="Sone E.D."/>
            <person name="Koren S."/>
            <person name="Silverstein K.A.T."/>
            <person name="Beckman K.B."/>
            <person name="Gohl D.M."/>
        </authorList>
    </citation>
    <scope>NUCLEOTIDE SEQUENCE</scope>
    <source>
        <strain evidence="3">Duluth1</strain>
        <tissue evidence="3">Whole animal</tissue>
    </source>
</reference>
<reference evidence="3" key="2">
    <citation type="submission" date="2020-11" db="EMBL/GenBank/DDBJ databases">
        <authorList>
            <person name="McCartney M.A."/>
            <person name="Auch B."/>
            <person name="Kono T."/>
            <person name="Mallez S."/>
            <person name="Becker A."/>
            <person name="Gohl D.M."/>
            <person name="Silverstein K.A.T."/>
            <person name="Koren S."/>
            <person name="Bechman K.B."/>
            <person name="Herman A."/>
            <person name="Abrahante J.E."/>
            <person name="Garbe J."/>
        </authorList>
    </citation>
    <scope>NUCLEOTIDE SEQUENCE</scope>
    <source>
        <strain evidence="3">Duluth1</strain>
        <tissue evidence="3">Whole animal</tissue>
    </source>
</reference>
<sequence length="198" mass="21377">MLLGFDILINPGRAIINMAGATIIFDGQVLNHERGGPQHTMDVHDAVPLVLPTVPDVVRDPGMVIGESTEGDNGDCGCDDEFRVQRVAVQSGDRATPTARHADPVGVTAEDSRGKASGCCITATDRRCRASGYDVSLEDRRKCATGYEVAAGGCRRGGASGYRVAPVESRKDEGRRPLRRGSQGWRPSSSRRWERSQR</sequence>
<proteinExistence type="predicted"/>
<protein>
    <submittedName>
        <fullName evidence="3">Uncharacterized protein</fullName>
    </submittedName>
</protein>
<accession>A0A9D4MAN8</accession>
<dbReference type="EMBL" id="JAIWYP010000002">
    <property type="protein sequence ID" value="KAH3872794.1"/>
    <property type="molecule type" value="Genomic_DNA"/>
</dbReference>
<evidence type="ECO:0000313" key="4">
    <source>
        <dbReference type="Proteomes" id="UP000828390"/>
    </source>
</evidence>
<evidence type="ECO:0000313" key="2">
    <source>
        <dbReference type="EMBL" id="KAH3801441.1"/>
    </source>
</evidence>
<feature type="region of interest" description="Disordered" evidence="1">
    <location>
        <begin position="90"/>
        <end position="109"/>
    </location>
</feature>
<name>A0A9D4MAN8_DREPO</name>
<dbReference type="EMBL" id="JAIWYP010000007">
    <property type="protein sequence ID" value="KAH3801441.1"/>
    <property type="molecule type" value="Genomic_DNA"/>
</dbReference>
<keyword evidence="4" id="KW-1185">Reference proteome</keyword>